<organism evidence="1 2">
    <name type="scientific">Pseudomonas veronii 1YdBTEX2</name>
    <dbReference type="NCBI Taxonomy" id="1295141"/>
    <lineage>
        <taxon>Bacteria</taxon>
        <taxon>Pseudomonadati</taxon>
        <taxon>Pseudomonadota</taxon>
        <taxon>Gammaproteobacteria</taxon>
        <taxon>Pseudomonadales</taxon>
        <taxon>Pseudomonadaceae</taxon>
        <taxon>Pseudomonas</taxon>
    </lineage>
</organism>
<gene>
    <name evidence="1" type="ORF">PVE_R2G0278</name>
</gene>
<accession>A0A1D3K7L2</accession>
<name>A0A1D3K7L2_PSEVE</name>
<dbReference type="Proteomes" id="UP000245431">
    <property type="component" value="Chromosome PVE_r2"/>
</dbReference>
<reference evidence="2" key="1">
    <citation type="submission" date="2016-07" db="EMBL/GenBank/DDBJ databases">
        <authorList>
            <person name="Florea S."/>
            <person name="Webb J.S."/>
            <person name="Jaromczyk J."/>
            <person name="Schardl C.L."/>
        </authorList>
    </citation>
    <scope>NUCLEOTIDE SEQUENCE [LARGE SCALE GENOMIC DNA]</scope>
    <source>
        <strain evidence="2">1YdBTEX2</strain>
    </source>
</reference>
<protein>
    <submittedName>
        <fullName evidence="1">Uncharacterized protein</fullName>
    </submittedName>
</protein>
<evidence type="ECO:0000313" key="2">
    <source>
        <dbReference type="Proteomes" id="UP000245431"/>
    </source>
</evidence>
<dbReference type="AlphaFoldDB" id="A0A1D3K7L2"/>
<dbReference type="EMBL" id="LT599584">
    <property type="protein sequence ID" value="SBW84307.1"/>
    <property type="molecule type" value="Genomic_DNA"/>
</dbReference>
<evidence type="ECO:0000313" key="1">
    <source>
        <dbReference type="EMBL" id="SBW84307.1"/>
    </source>
</evidence>
<sequence>MRPAICGPFGESMNDVDRFILTFLKTDALPDSFSLTQVQALIGEALEHSTDKQSDLDEERIRNLRSALHRIEETTTDNVAGLTARQARLQDDD</sequence>
<proteinExistence type="predicted"/>